<gene>
    <name evidence="14" type="primary">8229618</name>
    <name evidence="13" type="ORF">Phum_PHUM288630</name>
</gene>
<dbReference type="EMBL" id="DS235271">
    <property type="protein sequence ID" value="EEB14256.1"/>
    <property type="molecule type" value="Genomic_DNA"/>
</dbReference>
<comment type="similarity">
    <text evidence="2 10">Belongs to the fatty acyl-CoA reductase family.</text>
</comment>
<feature type="domain" description="Thioester reductase (TE)" evidence="12">
    <location>
        <begin position="16"/>
        <end position="286"/>
    </location>
</feature>
<dbReference type="FunFam" id="3.40.50.720:FF:000143">
    <property type="entry name" value="Fatty acyl-CoA reductase"/>
    <property type="match status" value="1"/>
</dbReference>
<keyword evidence="7 10" id="KW-0443">Lipid metabolism</keyword>
<dbReference type="Proteomes" id="UP000009046">
    <property type="component" value="Unassembled WGS sequence"/>
</dbReference>
<evidence type="ECO:0000259" key="11">
    <source>
        <dbReference type="Pfam" id="PF03015"/>
    </source>
</evidence>
<evidence type="ECO:0000256" key="7">
    <source>
        <dbReference type="ARBA" id="ARBA00023098"/>
    </source>
</evidence>
<dbReference type="AlphaFoldDB" id="E0VLK0"/>
<evidence type="ECO:0000256" key="6">
    <source>
        <dbReference type="ARBA" id="ARBA00022989"/>
    </source>
</evidence>
<dbReference type="InterPro" id="IPR036291">
    <property type="entry name" value="NAD(P)-bd_dom_sf"/>
</dbReference>
<keyword evidence="5 10" id="KW-0521">NADP</keyword>
<reference evidence="14" key="3">
    <citation type="submission" date="2020-05" db="UniProtKB">
        <authorList>
            <consortium name="EnsemblMetazoa"/>
        </authorList>
    </citation>
    <scope>IDENTIFICATION</scope>
    <source>
        <strain evidence="14">USDA</strain>
    </source>
</reference>
<dbReference type="GO" id="GO:0102965">
    <property type="term" value="F:alcohol-forming long-chain fatty acyl-CoA reductase activity"/>
    <property type="evidence" value="ECO:0007669"/>
    <property type="project" value="UniProtKB-EC"/>
</dbReference>
<evidence type="ECO:0000256" key="1">
    <source>
        <dbReference type="ARBA" id="ARBA00004141"/>
    </source>
</evidence>
<feature type="domain" description="Fatty acyl-CoA reductase C-terminal" evidence="11">
    <location>
        <begin position="357"/>
        <end position="449"/>
    </location>
</feature>
<dbReference type="OrthoDB" id="429813at2759"/>
<dbReference type="KEGG" id="phu:Phum_PHUM288630"/>
<keyword evidence="6 10" id="KW-1133">Transmembrane helix</keyword>
<comment type="function">
    <text evidence="10">Catalyzes the reduction of fatty acyl-CoA to fatty alcohols.</text>
</comment>
<evidence type="ECO:0000256" key="5">
    <source>
        <dbReference type="ARBA" id="ARBA00022857"/>
    </source>
</evidence>
<evidence type="ECO:0000259" key="12">
    <source>
        <dbReference type="Pfam" id="PF07993"/>
    </source>
</evidence>
<evidence type="ECO:0000256" key="8">
    <source>
        <dbReference type="ARBA" id="ARBA00023136"/>
    </source>
</evidence>
<evidence type="ECO:0000256" key="4">
    <source>
        <dbReference type="ARBA" id="ARBA00022692"/>
    </source>
</evidence>
<dbReference type="CDD" id="cd05236">
    <property type="entry name" value="FAR-N_SDR_e"/>
    <property type="match status" value="1"/>
</dbReference>
<organism>
    <name type="scientific">Pediculus humanus subsp. corporis</name>
    <name type="common">Body louse</name>
    <dbReference type="NCBI Taxonomy" id="121224"/>
    <lineage>
        <taxon>Eukaryota</taxon>
        <taxon>Metazoa</taxon>
        <taxon>Ecdysozoa</taxon>
        <taxon>Arthropoda</taxon>
        <taxon>Hexapoda</taxon>
        <taxon>Insecta</taxon>
        <taxon>Pterygota</taxon>
        <taxon>Neoptera</taxon>
        <taxon>Paraneoptera</taxon>
        <taxon>Psocodea</taxon>
        <taxon>Troctomorpha</taxon>
        <taxon>Phthiraptera</taxon>
        <taxon>Anoplura</taxon>
        <taxon>Pediculidae</taxon>
        <taxon>Pediculus</taxon>
    </lineage>
</organism>
<dbReference type="HOGENOM" id="CLU_024661_0_2_1"/>
<proteinExistence type="inferred from homology"/>
<dbReference type="EC" id="1.2.1.84" evidence="10"/>
<dbReference type="PANTHER" id="PTHR11011">
    <property type="entry name" value="MALE STERILITY PROTEIN 2-RELATED"/>
    <property type="match status" value="1"/>
</dbReference>
<protein>
    <recommendedName>
        <fullName evidence="10">Fatty acyl-CoA reductase</fullName>
        <ecNumber evidence="10">1.2.1.84</ecNumber>
    </recommendedName>
</protein>
<evidence type="ECO:0000313" key="13">
    <source>
        <dbReference type="EMBL" id="EEB14256.1"/>
    </source>
</evidence>
<dbReference type="EMBL" id="AAZO01003350">
    <property type="status" value="NOT_ANNOTATED_CDS"/>
    <property type="molecule type" value="Genomic_DNA"/>
</dbReference>
<feature type="transmembrane region" description="Helical" evidence="10">
    <location>
        <begin position="349"/>
        <end position="369"/>
    </location>
</feature>
<dbReference type="Pfam" id="PF03015">
    <property type="entry name" value="Sterile"/>
    <property type="match status" value="1"/>
</dbReference>
<keyword evidence="3 10" id="KW-0444">Lipid biosynthesis</keyword>
<comment type="subcellular location">
    <subcellularLocation>
        <location evidence="1">Membrane</location>
        <topology evidence="1">Multi-pass membrane protein</topology>
    </subcellularLocation>
</comment>
<dbReference type="InterPro" id="IPR013120">
    <property type="entry name" value="FAR_NAD-bd"/>
</dbReference>
<dbReference type="PANTHER" id="PTHR11011:SF45">
    <property type="entry name" value="FATTY ACYL-COA REDUCTASE CG8306-RELATED"/>
    <property type="match status" value="1"/>
</dbReference>
<dbReference type="Gene3D" id="3.40.50.720">
    <property type="entry name" value="NAD(P)-binding Rossmann-like Domain"/>
    <property type="match status" value="1"/>
</dbReference>
<keyword evidence="8 10" id="KW-0472">Membrane</keyword>
<reference evidence="13" key="1">
    <citation type="submission" date="2007-04" db="EMBL/GenBank/DDBJ databases">
        <title>Annotation of Pediculus humanus corporis strain USDA.</title>
        <authorList>
            <person name="Kirkness E."/>
            <person name="Hannick L."/>
            <person name="Hass B."/>
            <person name="Bruggner R."/>
            <person name="Lawson D."/>
            <person name="Bidwell S."/>
            <person name="Joardar V."/>
            <person name="Caler E."/>
            <person name="Walenz B."/>
            <person name="Inman J."/>
            <person name="Schobel S."/>
            <person name="Galinsky K."/>
            <person name="Amedeo P."/>
            <person name="Strausberg R."/>
        </authorList>
    </citation>
    <scope>NUCLEOTIDE SEQUENCE</scope>
    <source>
        <strain evidence="13">USDA</strain>
    </source>
</reference>
<evidence type="ECO:0000313" key="15">
    <source>
        <dbReference type="Proteomes" id="UP000009046"/>
    </source>
</evidence>
<dbReference type="RefSeq" id="XP_002426994.1">
    <property type="nucleotide sequence ID" value="XM_002426949.1"/>
</dbReference>
<dbReference type="eggNOG" id="KOG1221">
    <property type="taxonomic scope" value="Eukaryota"/>
</dbReference>
<dbReference type="InParanoid" id="E0VLK0"/>
<dbReference type="CDD" id="cd09071">
    <property type="entry name" value="FAR_C"/>
    <property type="match status" value="1"/>
</dbReference>
<keyword evidence="4 10" id="KW-0812">Transmembrane</keyword>
<dbReference type="GeneID" id="8229618"/>
<sequence>MQISVSDFYDDKNVFVTGVTGFLGKAIVEKLLRQTNVNRVYVLMREKRGKNIHSRLNDVKKNMVFERLKREKGQDIFNKLIPVSGDVSVKNLQLSENDEKILENDVHVVIHSAAALDFELNSKIIININLIGTKRLLDFCTRIRCLKAFIYVSSAYVNSNKSFVLEKLYGQPYKFNDYESLSKLSEEETNAALDKFLKFGHVNAYTISKALAEHEVDEYSSKFSVAIVRPSQIVGALREPEPGWTDSKNGPNGFFMGASMGLIRRLPVNRNIVYDYIPVDLVVNEILVAGWYAGMTRPEKTLVYHCTSSTIKPFKWKLIDSKIQWMLNNYPLKSAVWYPTIKLHGNFTLFRISTIFLHFLPGIIFDLLLKLNKKKPRLFKLHCKVDNSLCRLAPFIFREWFFDCTNTKKLLMSITEKDRIFFDFDISSINYDQFFESAVVGVRRYLNKEPDETLEKAKKKIKIFYFLNRLLQLSANTQFVKT</sequence>
<evidence type="ECO:0000256" key="2">
    <source>
        <dbReference type="ARBA" id="ARBA00005928"/>
    </source>
</evidence>
<dbReference type="InterPro" id="IPR033640">
    <property type="entry name" value="FAR_C"/>
</dbReference>
<evidence type="ECO:0000256" key="10">
    <source>
        <dbReference type="RuleBase" id="RU363097"/>
    </source>
</evidence>
<dbReference type="GO" id="GO:0016020">
    <property type="term" value="C:membrane"/>
    <property type="evidence" value="ECO:0007669"/>
    <property type="project" value="UniProtKB-SubCell"/>
</dbReference>
<evidence type="ECO:0000256" key="3">
    <source>
        <dbReference type="ARBA" id="ARBA00022516"/>
    </source>
</evidence>
<dbReference type="VEuPathDB" id="VectorBase:PHUM288630"/>
<name>E0VLK0_PEDHC</name>
<dbReference type="SUPFAM" id="SSF51735">
    <property type="entry name" value="NAD(P)-binding Rossmann-fold domains"/>
    <property type="match status" value="1"/>
</dbReference>
<keyword evidence="15" id="KW-1185">Reference proteome</keyword>
<dbReference type="GO" id="GO:0035336">
    <property type="term" value="P:long-chain fatty-acyl-CoA metabolic process"/>
    <property type="evidence" value="ECO:0007669"/>
    <property type="project" value="TreeGrafter"/>
</dbReference>
<dbReference type="Pfam" id="PF07993">
    <property type="entry name" value="NAD_binding_4"/>
    <property type="match status" value="1"/>
</dbReference>
<dbReference type="GO" id="GO:0005777">
    <property type="term" value="C:peroxisome"/>
    <property type="evidence" value="ECO:0007669"/>
    <property type="project" value="TreeGrafter"/>
</dbReference>
<reference evidence="13" key="2">
    <citation type="submission" date="2007-04" db="EMBL/GenBank/DDBJ databases">
        <title>The genome of the human body louse.</title>
        <authorList>
            <consortium name="The Human Body Louse Genome Consortium"/>
            <person name="Kirkness E."/>
            <person name="Walenz B."/>
            <person name="Hass B."/>
            <person name="Bruggner R."/>
            <person name="Strausberg R."/>
        </authorList>
    </citation>
    <scope>NUCLEOTIDE SEQUENCE</scope>
    <source>
        <strain evidence="13">USDA</strain>
    </source>
</reference>
<keyword evidence="10" id="KW-0560">Oxidoreductase</keyword>
<evidence type="ECO:0000256" key="9">
    <source>
        <dbReference type="ARBA" id="ARBA00052530"/>
    </source>
</evidence>
<dbReference type="InterPro" id="IPR026055">
    <property type="entry name" value="FAR"/>
</dbReference>
<comment type="catalytic activity">
    <reaction evidence="9 10">
        <text>a long-chain fatty acyl-CoA + 2 NADPH + 2 H(+) = a long-chain primary fatty alcohol + 2 NADP(+) + CoA</text>
        <dbReference type="Rhea" id="RHEA:52716"/>
        <dbReference type="ChEBI" id="CHEBI:15378"/>
        <dbReference type="ChEBI" id="CHEBI:57287"/>
        <dbReference type="ChEBI" id="CHEBI:57783"/>
        <dbReference type="ChEBI" id="CHEBI:58349"/>
        <dbReference type="ChEBI" id="CHEBI:77396"/>
        <dbReference type="ChEBI" id="CHEBI:83139"/>
        <dbReference type="EC" id="1.2.1.84"/>
    </reaction>
</comment>
<dbReference type="EnsemblMetazoa" id="PHUM288630-RA">
    <property type="protein sequence ID" value="PHUM288630-PA"/>
    <property type="gene ID" value="PHUM288630"/>
</dbReference>
<dbReference type="GO" id="GO:0080019">
    <property type="term" value="F:alcohol-forming very long-chain fatty acyl-CoA reductase activity"/>
    <property type="evidence" value="ECO:0007669"/>
    <property type="project" value="InterPro"/>
</dbReference>
<accession>E0VLK0</accession>
<evidence type="ECO:0000313" key="14">
    <source>
        <dbReference type="EnsemblMetazoa" id="PHUM288630-PA"/>
    </source>
</evidence>
<dbReference type="CTD" id="8229618"/>